<accession>A0A194PJ94</accession>
<name>A0A194PJ94_PAPXU</name>
<dbReference type="Proteomes" id="UP000053268">
    <property type="component" value="Unassembled WGS sequence"/>
</dbReference>
<keyword evidence="2" id="KW-0479">Metal-binding</keyword>
<feature type="compositionally biased region" description="Basic residues" evidence="9">
    <location>
        <begin position="1"/>
        <end position="12"/>
    </location>
</feature>
<evidence type="ECO:0000256" key="6">
    <source>
        <dbReference type="ARBA" id="ARBA00023125"/>
    </source>
</evidence>
<dbReference type="GO" id="GO:0006357">
    <property type="term" value="P:regulation of transcription by RNA polymerase II"/>
    <property type="evidence" value="ECO:0007669"/>
    <property type="project" value="TreeGrafter"/>
</dbReference>
<evidence type="ECO:0000313" key="10">
    <source>
        <dbReference type="EMBL" id="KPI93397.1"/>
    </source>
</evidence>
<evidence type="ECO:0000256" key="4">
    <source>
        <dbReference type="ARBA" id="ARBA00022833"/>
    </source>
</evidence>
<gene>
    <name evidence="10" type="ORF">RR46_10657</name>
</gene>
<keyword evidence="11" id="KW-1185">Reference proteome</keyword>
<keyword evidence="4" id="KW-0862">Zinc</keyword>
<keyword evidence="5" id="KW-0805">Transcription regulation</keyword>
<keyword evidence="7" id="KW-0804">Transcription</keyword>
<evidence type="ECO:0000256" key="8">
    <source>
        <dbReference type="ARBA" id="ARBA00023242"/>
    </source>
</evidence>
<sequence length="363" mass="39415">MRDLRKARRKRPGAAGRVAPATAGRQILPVTSPRCLTHAQRRDAPASESRTVAIKTLDAFCLAENVGQGFLGQGWLQVVRCGGTAALRAEWRARALVRVPAATASALQPALVFTNLTRPCRSIAQPNRTHPIRIANPPIENTDFAKLNAPIELKKRLEEIRLLESRKSARLADVDTDFARLADMAGDRRRASANIEVPTHHMQGSRKRGPSSSCDQGYGERDDQMNECNAALVLMSLSCSPNSPRPSAWGGRSSVSPGASSSSGSSWRSGTPSPPPVSSSFSDEGIAMDYEELHPRKKRRALAKYWHRRRPGPTLPANLAAVGGRRGVDVGGPASCLSYLLCLRNNKQTVPLHCQQLPFVKLS</sequence>
<feature type="compositionally biased region" description="Low complexity" evidence="9">
    <location>
        <begin position="250"/>
        <end position="271"/>
    </location>
</feature>
<reference evidence="10 11" key="1">
    <citation type="journal article" date="2015" name="Nat. Commun.">
        <title>Outbred genome sequencing and CRISPR/Cas9 gene editing in butterflies.</title>
        <authorList>
            <person name="Li X."/>
            <person name="Fan D."/>
            <person name="Zhang W."/>
            <person name="Liu G."/>
            <person name="Zhang L."/>
            <person name="Zhao L."/>
            <person name="Fang X."/>
            <person name="Chen L."/>
            <person name="Dong Y."/>
            <person name="Chen Y."/>
            <person name="Ding Y."/>
            <person name="Zhao R."/>
            <person name="Feng M."/>
            <person name="Zhu Y."/>
            <person name="Feng Y."/>
            <person name="Jiang X."/>
            <person name="Zhu D."/>
            <person name="Xiang H."/>
            <person name="Feng X."/>
            <person name="Li S."/>
            <person name="Wang J."/>
            <person name="Zhang G."/>
            <person name="Kronforst M.R."/>
            <person name="Wang W."/>
        </authorList>
    </citation>
    <scope>NUCLEOTIDE SEQUENCE [LARGE SCALE GENOMIC DNA]</scope>
    <source>
        <strain evidence="10">Ya'a_city_454_Px</strain>
        <tissue evidence="10">Whole body</tissue>
    </source>
</reference>
<evidence type="ECO:0000313" key="11">
    <source>
        <dbReference type="Proteomes" id="UP000053268"/>
    </source>
</evidence>
<dbReference type="InterPro" id="IPR052253">
    <property type="entry name" value="CR1/CR2-DNA-binding_regulator"/>
</dbReference>
<protein>
    <submittedName>
        <fullName evidence="10">Uncharacterized protein</fullName>
    </submittedName>
</protein>
<dbReference type="PANTHER" id="PTHR13006">
    <property type="entry name" value="PAPILLOMAVIRUS REGULATORY FACTOR PRF-1"/>
    <property type="match status" value="1"/>
</dbReference>
<feature type="region of interest" description="Disordered" evidence="9">
    <location>
        <begin position="189"/>
        <end position="222"/>
    </location>
</feature>
<comment type="subcellular location">
    <subcellularLocation>
        <location evidence="1">Nucleus</location>
    </subcellularLocation>
</comment>
<dbReference type="STRING" id="66420.A0A194PJ94"/>
<evidence type="ECO:0000256" key="3">
    <source>
        <dbReference type="ARBA" id="ARBA00022771"/>
    </source>
</evidence>
<keyword evidence="3" id="KW-0863">Zinc-finger</keyword>
<dbReference type="GO" id="GO:0003700">
    <property type="term" value="F:DNA-binding transcription factor activity"/>
    <property type="evidence" value="ECO:0007669"/>
    <property type="project" value="TreeGrafter"/>
</dbReference>
<feature type="region of interest" description="Disordered" evidence="9">
    <location>
        <begin position="1"/>
        <end position="21"/>
    </location>
</feature>
<keyword evidence="8" id="KW-0539">Nucleus</keyword>
<dbReference type="PANTHER" id="PTHR13006:SF9">
    <property type="entry name" value="GLUCOSE TRANSPORTER 4 ENHANCER FACTOR, ISOFORM G"/>
    <property type="match status" value="1"/>
</dbReference>
<dbReference type="GO" id="GO:0000978">
    <property type="term" value="F:RNA polymerase II cis-regulatory region sequence-specific DNA binding"/>
    <property type="evidence" value="ECO:0007669"/>
    <property type="project" value="TreeGrafter"/>
</dbReference>
<dbReference type="GO" id="GO:0008270">
    <property type="term" value="F:zinc ion binding"/>
    <property type="evidence" value="ECO:0007669"/>
    <property type="project" value="UniProtKB-KW"/>
</dbReference>
<dbReference type="GO" id="GO:0005634">
    <property type="term" value="C:nucleus"/>
    <property type="evidence" value="ECO:0007669"/>
    <property type="project" value="UniProtKB-SubCell"/>
</dbReference>
<keyword evidence="6" id="KW-0238">DNA-binding</keyword>
<evidence type="ECO:0000256" key="9">
    <source>
        <dbReference type="SAM" id="MobiDB-lite"/>
    </source>
</evidence>
<dbReference type="EMBL" id="KQ459602">
    <property type="protein sequence ID" value="KPI93397.1"/>
    <property type="molecule type" value="Genomic_DNA"/>
</dbReference>
<evidence type="ECO:0000256" key="7">
    <source>
        <dbReference type="ARBA" id="ARBA00023163"/>
    </source>
</evidence>
<proteinExistence type="predicted"/>
<evidence type="ECO:0000256" key="1">
    <source>
        <dbReference type="ARBA" id="ARBA00004123"/>
    </source>
</evidence>
<feature type="region of interest" description="Disordered" evidence="9">
    <location>
        <begin position="243"/>
        <end position="283"/>
    </location>
</feature>
<evidence type="ECO:0000256" key="5">
    <source>
        <dbReference type="ARBA" id="ARBA00023015"/>
    </source>
</evidence>
<dbReference type="AlphaFoldDB" id="A0A194PJ94"/>
<organism evidence="10 11">
    <name type="scientific">Papilio xuthus</name>
    <name type="common">Asian swallowtail butterfly</name>
    <dbReference type="NCBI Taxonomy" id="66420"/>
    <lineage>
        <taxon>Eukaryota</taxon>
        <taxon>Metazoa</taxon>
        <taxon>Ecdysozoa</taxon>
        <taxon>Arthropoda</taxon>
        <taxon>Hexapoda</taxon>
        <taxon>Insecta</taxon>
        <taxon>Pterygota</taxon>
        <taxon>Neoptera</taxon>
        <taxon>Endopterygota</taxon>
        <taxon>Lepidoptera</taxon>
        <taxon>Glossata</taxon>
        <taxon>Ditrysia</taxon>
        <taxon>Papilionoidea</taxon>
        <taxon>Papilionidae</taxon>
        <taxon>Papilioninae</taxon>
        <taxon>Papilio</taxon>
    </lineage>
</organism>
<evidence type="ECO:0000256" key="2">
    <source>
        <dbReference type="ARBA" id="ARBA00022723"/>
    </source>
</evidence>